<accession>A0ABP7XVB0</accession>
<feature type="transmembrane region" description="Helical" evidence="6">
    <location>
        <begin position="132"/>
        <end position="159"/>
    </location>
</feature>
<dbReference type="RefSeq" id="WP_344734848.1">
    <property type="nucleotide sequence ID" value="NZ_BAAAZH010000028.1"/>
</dbReference>
<feature type="transmembrane region" description="Helical" evidence="6">
    <location>
        <begin position="422"/>
        <end position="440"/>
    </location>
</feature>
<feature type="transmembrane region" description="Helical" evidence="6">
    <location>
        <begin position="171"/>
        <end position="191"/>
    </location>
</feature>
<dbReference type="Proteomes" id="UP001501495">
    <property type="component" value="Unassembled WGS sequence"/>
</dbReference>
<comment type="caution">
    <text evidence="7">The sequence shown here is derived from an EMBL/GenBank/DDBJ whole genome shotgun (WGS) entry which is preliminary data.</text>
</comment>
<proteinExistence type="predicted"/>
<gene>
    <name evidence="7" type="ORF">GCM10022215_35850</name>
</gene>
<feature type="transmembrane region" description="Helical" evidence="6">
    <location>
        <begin position="357"/>
        <end position="381"/>
    </location>
</feature>
<dbReference type="InterPro" id="IPR036259">
    <property type="entry name" value="MFS_trans_sf"/>
</dbReference>
<keyword evidence="3 6" id="KW-0812">Transmembrane</keyword>
<feature type="transmembrane region" description="Helical" evidence="6">
    <location>
        <begin position="333"/>
        <end position="351"/>
    </location>
</feature>
<feature type="transmembrane region" description="Helical" evidence="6">
    <location>
        <begin position="78"/>
        <end position="98"/>
    </location>
</feature>
<dbReference type="EMBL" id="BAAAZH010000028">
    <property type="protein sequence ID" value="GAA4126366.1"/>
    <property type="molecule type" value="Genomic_DNA"/>
</dbReference>
<evidence type="ECO:0000256" key="5">
    <source>
        <dbReference type="ARBA" id="ARBA00023136"/>
    </source>
</evidence>
<feature type="transmembrane region" description="Helical" evidence="6">
    <location>
        <begin position="21"/>
        <end position="43"/>
    </location>
</feature>
<evidence type="ECO:0000256" key="2">
    <source>
        <dbReference type="ARBA" id="ARBA00022448"/>
    </source>
</evidence>
<sequence length="470" mass="50338">MTADAAAPARRDTAVQRSWYWYDWANSAFYTTVLTVLFAPYMITVAGRAAGCVDADDTCSRTVSLFGLHLAAGSLPSYLTSFATIASAVVLPVVGVLVDRSPHKRRHMAGFAWAGAACGSLLFWLRDDQWQIGAFAIVLSSILAGCSLVSYYAILVDIADPDDRDRVSSRGWAWGYLGGGLLLLVNLVVVLGHDTFGLSKEMAVRVSLLSAVVWWAAFTVIPYRGLRSLDAARTTAPARAPADAGLWRASFGQLARTLRELPRYPMTLTFLVAYLFYNDGIQTVVASASTYGSKQLGFSDSVLIATILLIQFVAFGGALLFGRLAARHGAYRSLLWGTVAWMAIVLAALVLPERSVVPFLLVGTAIGVVMGGTQALSRSFFSQLIPTGREGEYFALYNACERGTSWFGTLLFGVVFQLTGSYRPSILALIVFFVLGGLVLTRLDVERGIAEAAGTPVVPGSDPGSAPPSA</sequence>
<keyword evidence="2" id="KW-0813">Transport</keyword>
<feature type="transmembrane region" description="Helical" evidence="6">
    <location>
        <begin position="297"/>
        <end position="321"/>
    </location>
</feature>
<evidence type="ECO:0000313" key="7">
    <source>
        <dbReference type="EMBL" id="GAA4126366.1"/>
    </source>
</evidence>
<evidence type="ECO:0000256" key="1">
    <source>
        <dbReference type="ARBA" id="ARBA00004127"/>
    </source>
</evidence>
<feature type="transmembrane region" description="Helical" evidence="6">
    <location>
        <begin position="203"/>
        <end position="223"/>
    </location>
</feature>
<evidence type="ECO:0000256" key="3">
    <source>
        <dbReference type="ARBA" id="ARBA00022692"/>
    </source>
</evidence>
<evidence type="ECO:0000256" key="4">
    <source>
        <dbReference type="ARBA" id="ARBA00022989"/>
    </source>
</evidence>
<dbReference type="PANTHER" id="PTHR23519">
    <property type="entry name" value="AUTOPHAGY-RELATED PROTEIN 22"/>
    <property type="match status" value="1"/>
</dbReference>
<dbReference type="PANTHER" id="PTHR23519:SF1">
    <property type="entry name" value="AUTOPHAGY-RELATED PROTEIN 22"/>
    <property type="match status" value="1"/>
</dbReference>
<dbReference type="Pfam" id="PF11700">
    <property type="entry name" value="ATG22"/>
    <property type="match status" value="1"/>
</dbReference>
<evidence type="ECO:0000256" key="6">
    <source>
        <dbReference type="SAM" id="Phobius"/>
    </source>
</evidence>
<comment type="subcellular location">
    <subcellularLocation>
        <location evidence="1">Endomembrane system</location>
        <topology evidence="1">Multi-pass membrane protein</topology>
    </subcellularLocation>
</comment>
<keyword evidence="4 6" id="KW-1133">Transmembrane helix</keyword>
<dbReference type="Gene3D" id="1.20.1250.20">
    <property type="entry name" value="MFS general substrate transporter like domains"/>
    <property type="match status" value="1"/>
</dbReference>
<keyword evidence="8" id="KW-1185">Reference proteome</keyword>
<dbReference type="SUPFAM" id="SSF103473">
    <property type="entry name" value="MFS general substrate transporter"/>
    <property type="match status" value="1"/>
</dbReference>
<name>A0ABP7XVB0_9ACTN</name>
<protein>
    <submittedName>
        <fullName evidence="7">MFS transporter</fullName>
    </submittedName>
</protein>
<dbReference type="InterPro" id="IPR024671">
    <property type="entry name" value="Atg22-like"/>
</dbReference>
<feature type="transmembrane region" description="Helical" evidence="6">
    <location>
        <begin position="261"/>
        <end position="277"/>
    </location>
</feature>
<dbReference type="InterPro" id="IPR050495">
    <property type="entry name" value="ATG22/LtaA_families"/>
</dbReference>
<reference evidence="8" key="1">
    <citation type="journal article" date="2019" name="Int. J. Syst. Evol. Microbiol.">
        <title>The Global Catalogue of Microorganisms (GCM) 10K type strain sequencing project: providing services to taxonomists for standard genome sequencing and annotation.</title>
        <authorList>
            <consortium name="The Broad Institute Genomics Platform"/>
            <consortium name="The Broad Institute Genome Sequencing Center for Infectious Disease"/>
            <person name="Wu L."/>
            <person name="Ma J."/>
        </authorList>
    </citation>
    <scope>NUCLEOTIDE SEQUENCE [LARGE SCALE GENOMIC DNA]</scope>
    <source>
        <strain evidence="8">JCM 16703</strain>
    </source>
</reference>
<evidence type="ECO:0000313" key="8">
    <source>
        <dbReference type="Proteomes" id="UP001501495"/>
    </source>
</evidence>
<keyword evidence="5 6" id="KW-0472">Membrane</keyword>
<organism evidence="7 8">
    <name type="scientific">Nocardioides fonticola</name>
    <dbReference type="NCBI Taxonomy" id="450363"/>
    <lineage>
        <taxon>Bacteria</taxon>
        <taxon>Bacillati</taxon>
        <taxon>Actinomycetota</taxon>
        <taxon>Actinomycetes</taxon>
        <taxon>Propionibacteriales</taxon>
        <taxon>Nocardioidaceae</taxon>
        <taxon>Nocardioides</taxon>
    </lineage>
</organism>
<feature type="transmembrane region" description="Helical" evidence="6">
    <location>
        <begin position="393"/>
        <end position="416"/>
    </location>
</feature>
<feature type="transmembrane region" description="Helical" evidence="6">
    <location>
        <begin position="110"/>
        <end position="126"/>
    </location>
</feature>